<evidence type="ECO:0000313" key="1">
    <source>
        <dbReference type="EMBL" id="TXI28389.1"/>
    </source>
</evidence>
<reference evidence="1 2" key="1">
    <citation type="submission" date="2018-09" db="EMBL/GenBank/DDBJ databases">
        <title>Metagenome Assembled Genomes from an Advanced Water Purification Facility.</title>
        <authorList>
            <person name="Stamps B.W."/>
            <person name="Spear J.R."/>
        </authorList>
    </citation>
    <scope>NUCLEOTIDE SEQUENCE [LARGE SCALE GENOMIC DNA]</scope>
    <source>
        <strain evidence="1">Bin_54_1</strain>
    </source>
</reference>
<evidence type="ECO:0000313" key="2">
    <source>
        <dbReference type="Proteomes" id="UP000321055"/>
    </source>
</evidence>
<proteinExistence type="predicted"/>
<protein>
    <submittedName>
        <fullName evidence="1">Uncharacterized protein</fullName>
    </submittedName>
</protein>
<dbReference type="Proteomes" id="UP000321055">
    <property type="component" value="Unassembled WGS sequence"/>
</dbReference>
<accession>A0A5C7VTK3</accession>
<dbReference type="AlphaFoldDB" id="A0A5C7VTK3"/>
<organism evidence="1 2">
    <name type="scientific">Nitrosomonas oligotropha</name>
    <dbReference type="NCBI Taxonomy" id="42354"/>
    <lineage>
        <taxon>Bacteria</taxon>
        <taxon>Pseudomonadati</taxon>
        <taxon>Pseudomonadota</taxon>
        <taxon>Betaproteobacteria</taxon>
        <taxon>Nitrosomonadales</taxon>
        <taxon>Nitrosomonadaceae</taxon>
        <taxon>Nitrosomonas</taxon>
    </lineage>
</organism>
<sequence length="70" mass="7788">MDWPSVSHLSQILGNDLGFMLIVSAVNLTQVNDPRQDGILVTSNTNAEHSTLCQRCISNLYGRGEERHYA</sequence>
<dbReference type="EMBL" id="SSFX01000052">
    <property type="protein sequence ID" value="TXI28389.1"/>
    <property type="molecule type" value="Genomic_DNA"/>
</dbReference>
<name>A0A5C7VTK3_9PROT</name>
<gene>
    <name evidence="1" type="ORF">E6Q60_07445</name>
</gene>
<comment type="caution">
    <text evidence="1">The sequence shown here is derived from an EMBL/GenBank/DDBJ whole genome shotgun (WGS) entry which is preliminary data.</text>
</comment>